<dbReference type="eggNOG" id="COG1178">
    <property type="taxonomic scope" value="Bacteria"/>
</dbReference>
<dbReference type="Gene3D" id="1.10.3720.10">
    <property type="entry name" value="MetI-like"/>
    <property type="match status" value="2"/>
</dbReference>
<feature type="transmembrane region" description="Helical" evidence="8">
    <location>
        <begin position="238"/>
        <end position="261"/>
    </location>
</feature>
<protein>
    <submittedName>
        <fullName evidence="10">ABC-type transporter, integral membrane subunit</fullName>
    </submittedName>
</protein>
<dbReference type="GO" id="GO:0005886">
    <property type="term" value="C:plasma membrane"/>
    <property type="evidence" value="ECO:0007669"/>
    <property type="project" value="UniProtKB-SubCell"/>
</dbReference>
<evidence type="ECO:0000313" key="11">
    <source>
        <dbReference type="Proteomes" id="UP000008888"/>
    </source>
</evidence>
<feature type="domain" description="ABC transmembrane type-1" evidence="9">
    <location>
        <begin position="56"/>
        <end position="253"/>
    </location>
</feature>
<dbReference type="Proteomes" id="UP000008888">
    <property type="component" value="Chromosome"/>
</dbReference>
<feature type="transmembrane region" description="Helical" evidence="8">
    <location>
        <begin position="396"/>
        <end position="419"/>
    </location>
</feature>
<keyword evidence="6 8" id="KW-1133">Transmembrane helix</keyword>
<accession>G0A191</accession>
<feature type="transmembrane region" description="Helical" evidence="8">
    <location>
        <begin position="363"/>
        <end position="384"/>
    </location>
</feature>
<keyword evidence="3" id="KW-1003">Cell membrane</keyword>
<dbReference type="PANTHER" id="PTHR43357">
    <property type="entry name" value="INNER MEMBRANE ABC TRANSPORTER PERMEASE PROTEIN YDCV"/>
    <property type="match status" value="1"/>
</dbReference>
<organism evidence="10 11">
    <name type="scientific">Methylomonas methanica (strain DSM 25384 / MC09)</name>
    <dbReference type="NCBI Taxonomy" id="857087"/>
    <lineage>
        <taxon>Bacteria</taxon>
        <taxon>Pseudomonadati</taxon>
        <taxon>Pseudomonadota</taxon>
        <taxon>Gammaproteobacteria</taxon>
        <taxon>Methylococcales</taxon>
        <taxon>Methylococcaceae</taxon>
        <taxon>Methylomonas</taxon>
    </lineage>
</organism>
<dbReference type="STRING" id="857087.Metme_4160"/>
<evidence type="ECO:0000259" key="9">
    <source>
        <dbReference type="PROSITE" id="PS50928"/>
    </source>
</evidence>
<feature type="transmembrane region" description="Helical" evidence="8">
    <location>
        <begin position="87"/>
        <end position="106"/>
    </location>
</feature>
<feature type="transmembrane region" description="Helical" evidence="8">
    <location>
        <begin position="60"/>
        <end position="80"/>
    </location>
</feature>
<evidence type="ECO:0000256" key="3">
    <source>
        <dbReference type="ARBA" id="ARBA00022475"/>
    </source>
</evidence>
<dbReference type="OrthoDB" id="9774448at2"/>
<feature type="domain" description="ABC transmembrane type-1" evidence="9">
    <location>
        <begin position="328"/>
        <end position="519"/>
    </location>
</feature>
<feature type="transmembrane region" description="Helical" evidence="8">
    <location>
        <begin position="140"/>
        <end position="163"/>
    </location>
</feature>
<evidence type="ECO:0000256" key="1">
    <source>
        <dbReference type="ARBA" id="ARBA00004429"/>
    </source>
</evidence>
<sequence>MLIPKWLTITAWFIFLGAVYWPISRLIFDAIDPNTFLINSGISGNFFLSENQYSLLGRSVKLAAGATGLALVIGVPYAFFVQRIRIWGRWVFQSLYLFPLLIPPYMQTIVWSEIFAHEGWLNRIIMRLHIANSPFDIHNLMGAVFVLAFSYFPFITLLVESGLKNLDSGYEEMALLHGNWFKSLFFVTLPMIAPQVIAGGIFVFIFSIIDFGVPDLLRVKVYPVEIFIEYSAMYNERAAIMLAVPLLLLNSLLIAAGLWVMKDKSFINFSRSQKPFFLIKTGAGNIVAICYCSLIILISVVVPIICLVYMTGDLHSLEKAWIASANSIEFSLLLSIFAALAVVSVAFILAYSLTKTTGKLKLILDYLTQLPFAVPPILLGIGLIKVWNQPVTDWVYGSPTILIVGYLAHLIPFAIRVIYSGLQQIPSAFEEAGLLASNHWWSVQGIVILPMLGSSLLVAFVVVFSLSLADLGTSLLIMPAGSETIPIVIYNYLHYGATSLVAAFCLMLLFFQYSIWFGLTRLYKRVNVSGLT</sequence>
<comment type="similarity">
    <text evidence="8">Belongs to the binding-protein-dependent transport system permease family.</text>
</comment>
<dbReference type="CDD" id="cd06261">
    <property type="entry name" value="TM_PBP2"/>
    <property type="match status" value="2"/>
</dbReference>
<dbReference type="AlphaFoldDB" id="G0A191"/>
<keyword evidence="5 8" id="KW-0812">Transmembrane</keyword>
<dbReference type="HOGENOM" id="CLU_021838_2_1_6"/>
<dbReference type="InterPro" id="IPR035906">
    <property type="entry name" value="MetI-like_sf"/>
</dbReference>
<evidence type="ECO:0000256" key="8">
    <source>
        <dbReference type="RuleBase" id="RU363032"/>
    </source>
</evidence>
<feature type="transmembrane region" description="Helical" evidence="8">
    <location>
        <begin position="330"/>
        <end position="351"/>
    </location>
</feature>
<reference key="2">
    <citation type="submission" date="2011-05" db="EMBL/GenBank/DDBJ databases">
        <title>Complete genome sequence of the aerobic marine methanotroph Methylomonas methanica MC09.</title>
        <authorList>
            <person name="Boden R."/>
            <person name="Cunliffe M."/>
            <person name="Scanlan J."/>
            <person name="Moussard H."/>
            <person name="Kits K.D."/>
            <person name="Klotz M."/>
            <person name="Jetten M."/>
            <person name="Vuilleumier S."/>
            <person name="Han J."/>
            <person name="Peters L."/>
            <person name="Mikhailova N."/>
            <person name="Teshima H."/>
            <person name="Tapia R."/>
            <person name="Kyrpides N."/>
            <person name="Ivanova N."/>
            <person name="Pagani I."/>
            <person name="Cheng J.-F."/>
            <person name="Goodwin L."/>
            <person name="Han C."/>
            <person name="Hauser L."/>
            <person name="Land M."/>
            <person name="Lapidus A."/>
            <person name="Lucas S."/>
            <person name="Pitluck S."/>
            <person name="Woyke T."/>
            <person name="Stein L.Y."/>
            <person name="Murrell C."/>
        </authorList>
    </citation>
    <scope>NUCLEOTIDE SEQUENCE</scope>
    <source>
        <strain>MC09</strain>
    </source>
</reference>
<evidence type="ECO:0000256" key="5">
    <source>
        <dbReference type="ARBA" id="ARBA00022692"/>
    </source>
</evidence>
<dbReference type="PANTHER" id="PTHR43357:SF3">
    <property type="entry name" value="FE(3+)-TRANSPORT SYSTEM PERMEASE PROTEIN FBPB 2"/>
    <property type="match status" value="1"/>
</dbReference>
<evidence type="ECO:0000313" key="10">
    <source>
        <dbReference type="EMBL" id="AEG02511.1"/>
    </source>
</evidence>
<dbReference type="RefSeq" id="WP_013820726.1">
    <property type="nucleotide sequence ID" value="NC_015572.1"/>
</dbReference>
<dbReference type="GO" id="GO:0055085">
    <property type="term" value="P:transmembrane transport"/>
    <property type="evidence" value="ECO:0007669"/>
    <property type="project" value="InterPro"/>
</dbReference>
<reference evidence="10 11" key="1">
    <citation type="journal article" date="2011" name="J. Bacteriol.">
        <title>Complete Genome Sequence of the Aerobic Marine Methanotroph Methylomonas methanica MC09.</title>
        <authorList>
            <person name="Boden R."/>
            <person name="Cunliffe M."/>
            <person name="Scanlan J."/>
            <person name="Moussard H."/>
            <person name="Kits K.D."/>
            <person name="Klotz M.G."/>
            <person name="Jetten M.S."/>
            <person name="Vuilleumier S."/>
            <person name="Han J."/>
            <person name="Peters L."/>
            <person name="Mikhailova N."/>
            <person name="Teshima H."/>
            <person name="Tapia R."/>
            <person name="Kyrpides N."/>
            <person name="Ivanova N."/>
            <person name="Pagani I."/>
            <person name="Cheng J.F."/>
            <person name="Goodwin L."/>
            <person name="Han C."/>
            <person name="Hauser L."/>
            <person name="Land M.L."/>
            <person name="Lapidus A."/>
            <person name="Lucas S."/>
            <person name="Pitluck S."/>
            <person name="Woyke T."/>
            <person name="Stein L."/>
            <person name="Murrell J.C."/>
        </authorList>
    </citation>
    <scope>NUCLEOTIDE SEQUENCE [LARGE SCALE GENOMIC DNA]</scope>
    <source>
        <strain evidence="10 11">MC09</strain>
    </source>
</reference>
<reference evidence="11" key="3">
    <citation type="submission" date="2011-05" db="EMBL/GenBank/DDBJ databases">
        <title>Complete sequence of Methylomonas methanica MC09.</title>
        <authorList>
            <consortium name="US DOE Joint Genome Institute"/>
            <person name="Lucas S."/>
            <person name="Han J."/>
            <person name="Lapidus A."/>
            <person name="Cheng J.-F."/>
            <person name="Goodwin L."/>
            <person name="Pitluck S."/>
            <person name="Peters L."/>
            <person name="Mikhailova N."/>
            <person name="Teshima H."/>
            <person name="Han C."/>
            <person name="Tapia R."/>
            <person name="Land M."/>
            <person name="Hauser L."/>
            <person name="Kyrpides N."/>
            <person name="Ivanova N."/>
            <person name="Pagani I."/>
            <person name="Stein L."/>
            <person name="Woyke T."/>
        </authorList>
    </citation>
    <scope>NUCLEOTIDE SEQUENCE [LARGE SCALE GENOMIC DNA]</scope>
    <source>
        <strain evidence="11">MC09</strain>
    </source>
</reference>
<evidence type="ECO:0000256" key="4">
    <source>
        <dbReference type="ARBA" id="ARBA00022519"/>
    </source>
</evidence>
<feature type="transmembrane region" description="Helical" evidence="8">
    <location>
        <begin position="440"/>
        <end position="469"/>
    </location>
</feature>
<dbReference type="Pfam" id="PF00528">
    <property type="entry name" value="BPD_transp_1"/>
    <property type="match status" value="2"/>
</dbReference>
<keyword evidence="4" id="KW-0997">Cell inner membrane</keyword>
<feature type="transmembrane region" description="Helical" evidence="8">
    <location>
        <begin position="184"/>
        <end position="209"/>
    </location>
</feature>
<keyword evidence="2 8" id="KW-0813">Transport</keyword>
<evidence type="ECO:0000256" key="6">
    <source>
        <dbReference type="ARBA" id="ARBA00022989"/>
    </source>
</evidence>
<keyword evidence="7 8" id="KW-0472">Membrane</keyword>
<gene>
    <name evidence="10" type="ordered locus">Metme_4160</name>
</gene>
<feature type="transmembrane region" description="Helical" evidence="8">
    <location>
        <begin position="489"/>
        <end position="511"/>
    </location>
</feature>
<dbReference type="InterPro" id="IPR000515">
    <property type="entry name" value="MetI-like"/>
</dbReference>
<proteinExistence type="inferred from homology"/>
<comment type="subcellular location">
    <subcellularLocation>
        <location evidence="1">Cell inner membrane</location>
        <topology evidence="1">Multi-pass membrane protein</topology>
    </subcellularLocation>
    <subcellularLocation>
        <location evidence="8">Cell membrane</location>
        <topology evidence="8">Multi-pass membrane protein</topology>
    </subcellularLocation>
</comment>
<evidence type="ECO:0000256" key="7">
    <source>
        <dbReference type="ARBA" id="ARBA00023136"/>
    </source>
</evidence>
<feature type="transmembrane region" description="Helical" evidence="8">
    <location>
        <begin position="282"/>
        <end position="310"/>
    </location>
</feature>
<feature type="transmembrane region" description="Helical" evidence="8">
    <location>
        <begin position="6"/>
        <end position="23"/>
    </location>
</feature>
<evidence type="ECO:0000256" key="2">
    <source>
        <dbReference type="ARBA" id="ARBA00022448"/>
    </source>
</evidence>
<name>G0A191_METMM</name>
<dbReference type="PROSITE" id="PS50928">
    <property type="entry name" value="ABC_TM1"/>
    <property type="match status" value="2"/>
</dbReference>
<dbReference type="EMBL" id="CP002738">
    <property type="protein sequence ID" value="AEG02511.1"/>
    <property type="molecule type" value="Genomic_DNA"/>
</dbReference>
<keyword evidence="11" id="KW-1185">Reference proteome</keyword>
<dbReference type="KEGG" id="mmt:Metme_4160"/>
<dbReference type="SUPFAM" id="SSF161098">
    <property type="entry name" value="MetI-like"/>
    <property type="match status" value="2"/>
</dbReference>